<gene>
    <name evidence="2" type="ORF">M0R45_015575</name>
</gene>
<dbReference type="EMBL" id="JBEDUW010000003">
    <property type="protein sequence ID" value="KAK9938859.1"/>
    <property type="molecule type" value="Genomic_DNA"/>
</dbReference>
<name>A0AAW1XQM4_RUBAR</name>
<evidence type="ECO:0000256" key="1">
    <source>
        <dbReference type="SAM" id="MobiDB-lite"/>
    </source>
</evidence>
<dbReference type="Proteomes" id="UP001457282">
    <property type="component" value="Unassembled WGS sequence"/>
</dbReference>
<dbReference type="AlphaFoldDB" id="A0AAW1XQM4"/>
<feature type="compositionally biased region" description="Polar residues" evidence="1">
    <location>
        <begin position="50"/>
        <end position="94"/>
    </location>
</feature>
<feature type="region of interest" description="Disordered" evidence="1">
    <location>
        <begin position="1"/>
        <end position="110"/>
    </location>
</feature>
<feature type="compositionally biased region" description="Low complexity" evidence="1">
    <location>
        <begin position="24"/>
        <end position="41"/>
    </location>
</feature>
<evidence type="ECO:0000313" key="2">
    <source>
        <dbReference type="EMBL" id="KAK9938859.1"/>
    </source>
</evidence>
<proteinExistence type="predicted"/>
<comment type="caution">
    <text evidence="2">The sequence shown here is derived from an EMBL/GenBank/DDBJ whole genome shotgun (WGS) entry which is preliminary data.</text>
</comment>
<accession>A0AAW1XQM4</accession>
<protein>
    <submittedName>
        <fullName evidence="2">Uncharacterized protein</fullName>
    </submittedName>
</protein>
<organism evidence="2 3">
    <name type="scientific">Rubus argutus</name>
    <name type="common">Southern blackberry</name>
    <dbReference type="NCBI Taxonomy" id="59490"/>
    <lineage>
        <taxon>Eukaryota</taxon>
        <taxon>Viridiplantae</taxon>
        <taxon>Streptophyta</taxon>
        <taxon>Embryophyta</taxon>
        <taxon>Tracheophyta</taxon>
        <taxon>Spermatophyta</taxon>
        <taxon>Magnoliopsida</taxon>
        <taxon>eudicotyledons</taxon>
        <taxon>Gunneridae</taxon>
        <taxon>Pentapetalae</taxon>
        <taxon>rosids</taxon>
        <taxon>fabids</taxon>
        <taxon>Rosales</taxon>
        <taxon>Rosaceae</taxon>
        <taxon>Rosoideae</taxon>
        <taxon>Rosoideae incertae sedis</taxon>
        <taxon>Rubus</taxon>
    </lineage>
</organism>
<sequence>MHASSSSIPLSEAPTALRGHGANDDSGNSSGSSDNTSNATSYVGNDDGAASTNNDQHVSEHSNSVQGVSNNDGATSSSNDPHVFEYSNSVQGESIDNEIGAKTVLSNETSTDTVETSADIVFCNEQAQAVTPTSGSIEIHLNGRHLGDMHDLPPNDLTTVDANSGHSHGT</sequence>
<evidence type="ECO:0000313" key="3">
    <source>
        <dbReference type="Proteomes" id="UP001457282"/>
    </source>
</evidence>
<reference evidence="2 3" key="1">
    <citation type="journal article" date="2023" name="G3 (Bethesda)">
        <title>A chromosome-length genome assembly and annotation of blackberry (Rubus argutus, cv. 'Hillquist').</title>
        <authorList>
            <person name="Bruna T."/>
            <person name="Aryal R."/>
            <person name="Dudchenko O."/>
            <person name="Sargent D.J."/>
            <person name="Mead D."/>
            <person name="Buti M."/>
            <person name="Cavallini A."/>
            <person name="Hytonen T."/>
            <person name="Andres J."/>
            <person name="Pham M."/>
            <person name="Weisz D."/>
            <person name="Mascagni F."/>
            <person name="Usai G."/>
            <person name="Natali L."/>
            <person name="Bassil N."/>
            <person name="Fernandez G.E."/>
            <person name="Lomsadze A."/>
            <person name="Armour M."/>
            <person name="Olukolu B."/>
            <person name="Poorten T."/>
            <person name="Britton C."/>
            <person name="Davik J."/>
            <person name="Ashrafi H."/>
            <person name="Aiden E.L."/>
            <person name="Borodovsky M."/>
            <person name="Worthington M."/>
        </authorList>
    </citation>
    <scope>NUCLEOTIDE SEQUENCE [LARGE SCALE GENOMIC DNA]</scope>
    <source>
        <strain evidence="2">PI 553951</strain>
    </source>
</reference>
<keyword evidence="3" id="KW-1185">Reference proteome</keyword>